<feature type="region of interest" description="Disordered" evidence="1">
    <location>
        <begin position="289"/>
        <end position="316"/>
    </location>
</feature>
<protein>
    <submittedName>
        <fullName evidence="2">Uncharacterized protein</fullName>
    </submittedName>
</protein>
<feature type="region of interest" description="Disordered" evidence="1">
    <location>
        <begin position="1"/>
        <end position="33"/>
    </location>
</feature>
<feature type="non-terminal residue" evidence="2">
    <location>
        <position position="1"/>
    </location>
</feature>
<gene>
    <name evidence="2" type="ORF">EI547_06550</name>
</gene>
<evidence type="ECO:0000313" key="2">
    <source>
        <dbReference type="EMBL" id="MBE0463118.1"/>
    </source>
</evidence>
<sequence length="432" mass="49539">FITPSSQDMESPVKPGRFKKLNTRGGGNGHSDRYSRLYDQNGRLLDWDTEILPALRADGLITSHSGTATYTGKYKTLYLTYKEMVNGMFFPDSFLQRVFNAATYHFTHILLGDTGANLAVLNKMPLIQPTHLSREGKYRIISFKDRKGGEYSVRMNPKMLQHWKKYIELCRHIIGDITGLKGPRYFQPNGEMDTVTSSFISNPNVFWNSDLMRVTAKQWRDYSINIHLMETGDIEHSANQHQHTIETSRKHYIAVENRIAITELNDYFKNLATTINLYRNEPVGIREAETDEGHQGTTGRCLSNGEGPRRHDGFTEATPEPRCSAMLTCFFCAHYGLERSLDELVMLLSIRQWLPLHSKSKSLNIDEHMIKFEPMIRRIDDLLAIFSTKSSENRALYEEAKKQVEWGNLHPYWSLKIAALEHAGIEGNGEIE</sequence>
<evidence type="ECO:0000313" key="3">
    <source>
        <dbReference type="Proteomes" id="UP001645038"/>
    </source>
</evidence>
<dbReference type="Proteomes" id="UP001645038">
    <property type="component" value="Unassembled WGS sequence"/>
</dbReference>
<dbReference type="RefSeq" id="WP_192537686.1">
    <property type="nucleotide sequence ID" value="NZ_RRZB01000012.1"/>
</dbReference>
<organism evidence="2 3">
    <name type="scientific">Halomonas colorata</name>
    <dbReference type="NCBI Taxonomy" id="2742615"/>
    <lineage>
        <taxon>Bacteria</taxon>
        <taxon>Pseudomonadati</taxon>
        <taxon>Pseudomonadota</taxon>
        <taxon>Gammaproteobacteria</taxon>
        <taxon>Oceanospirillales</taxon>
        <taxon>Halomonadaceae</taxon>
        <taxon>Halomonas</taxon>
    </lineage>
</organism>
<keyword evidence="3" id="KW-1185">Reference proteome</keyword>
<name>A0ABR9FWU5_9GAMM</name>
<accession>A0ABR9FWU5</accession>
<comment type="caution">
    <text evidence="2">The sequence shown here is derived from an EMBL/GenBank/DDBJ whole genome shotgun (WGS) entry which is preliminary data.</text>
</comment>
<proteinExistence type="predicted"/>
<dbReference type="EMBL" id="RRZB01000012">
    <property type="protein sequence ID" value="MBE0463118.1"/>
    <property type="molecule type" value="Genomic_DNA"/>
</dbReference>
<evidence type="ECO:0000256" key="1">
    <source>
        <dbReference type="SAM" id="MobiDB-lite"/>
    </source>
</evidence>
<reference evidence="2 3" key="1">
    <citation type="submission" date="2020-07" db="EMBL/GenBank/DDBJ databases">
        <title>Halophilic bacteria isolated from french cheeses.</title>
        <authorList>
            <person name="Kothe C.I."/>
            <person name="Farah-Kraiem B."/>
            <person name="Renault P."/>
            <person name="Dridi B."/>
        </authorList>
    </citation>
    <scope>NUCLEOTIDE SEQUENCE [LARGE SCALE GENOMIC DNA]</scope>
    <source>
        <strain evidence="2 3">FME20</strain>
    </source>
</reference>